<protein>
    <recommendedName>
        <fullName evidence="4">DUF4283 domain-containing protein</fullName>
    </recommendedName>
</protein>
<evidence type="ECO:0008006" key="4">
    <source>
        <dbReference type="Google" id="ProtNLM"/>
    </source>
</evidence>
<name>A0ABU6XCL1_9FABA</name>
<proteinExistence type="predicted"/>
<sequence length="247" mass="27597">MEERSREEREKNSKSQVSRYTWELALKLQNWTEATRYTPLFLVGTIPTSPWYYLYDSAHLPRSERINNIAVWARLPGLPIEYYRDAILKKIGTMIGTTIKVDTTTAEVVRGKVGHDKGECPRTKKDGTAEVAQTSINGGREVEDRGKMGNQSNDKGKSVMADKGETYGPWMLLKTNPRGKRTTKVGEGTSSGVRGKTKNHSAAGTRGNYRFQVPQNVADDDNANHEENVQNNENIDVVINVPPSPTT</sequence>
<evidence type="ECO:0000256" key="1">
    <source>
        <dbReference type="SAM" id="MobiDB-lite"/>
    </source>
</evidence>
<organism evidence="2 3">
    <name type="scientific">Stylosanthes scabra</name>
    <dbReference type="NCBI Taxonomy" id="79078"/>
    <lineage>
        <taxon>Eukaryota</taxon>
        <taxon>Viridiplantae</taxon>
        <taxon>Streptophyta</taxon>
        <taxon>Embryophyta</taxon>
        <taxon>Tracheophyta</taxon>
        <taxon>Spermatophyta</taxon>
        <taxon>Magnoliopsida</taxon>
        <taxon>eudicotyledons</taxon>
        <taxon>Gunneridae</taxon>
        <taxon>Pentapetalae</taxon>
        <taxon>rosids</taxon>
        <taxon>fabids</taxon>
        <taxon>Fabales</taxon>
        <taxon>Fabaceae</taxon>
        <taxon>Papilionoideae</taxon>
        <taxon>50 kb inversion clade</taxon>
        <taxon>dalbergioids sensu lato</taxon>
        <taxon>Dalbergieae</taxon>
        <taxon>Pterocarpus clade</taxon>
        <taxon>Stylosanthes</taxon>
    </lineage>
</organism>
<dbReference type="Proteomes" id="UP001341840">
    <property type="component" value="Unassembled WGS sequence"/>
</dbReference>
<dbReference type="EMBL" id="JASCZI010211596">
    <property type="protein sequence ID" value="MED6194920.1"/>
    <property type="molecule type" value="Genomic_DNA"/>
</dbReference>
<feature type="compositionally biased region" description="Basic and acidic residues" evidence="1">
    <location>
        <begin position="115"/>
        <end position="128"/>
    </location>
</feature>
<keyword evidence="3" id="KW-1185">Reference proteome</keyword>
<comment type="caution">
    <text evidence="2">The sequence shown here is derived from an EMBL/GenBank/DDBJ whole genome shotgun (WGS) entry which is preliminary data.</text>
</comment>
<accession>A0ABU6XCL1</accession>
<reference evidence="2 3" key="1">
    <citation type="journal article" date="2023" name="Plants (Basel)">
        <title>Bridging the Gap: Combining Genomics and Transcriptomics Approaches to Understand Stylosanthes scabra, an Orphan Legume from the Brazilian Caatinga.</title>
        <authorList>
            <person name="Ferreira-Neto J.R.C."/>
            <person name="da Silva M.D."/>
            <person name="Binneck E."/>
            <person name="de Melo N.F."/>
            <person name="da Silva R.H."/>
            <person name="de Melo A.L.T.M."/>
            <person name="Pandolfi V."/>
            <person name="Bustamante F.O."/>
            <person name="Brasileiro-Vidal A.C."/>
            <person name="Benko-Iseppon A.M."/>
        </authorList>
    </citation>
    <scope>NUCLEOTIDE SEQUENCE [LARGE SCALE GENOMIC DNA]</scope>
    <source>
        <tissue evidence="2">Leaves</tissue>
    </source>
</reference>
<feature type="region of interest" description="Disordered" evidence="1">
    <location>
        <begin position="115"/>
        <end position="210"/>
    </location>
</feature>
<evidence type="ECO:0000313" key="2">
    <source>
        <dbReference type="EMBL" id="MED6194920.1"/>
    </source>
</evidence>
<gene>
    <name evidence="2" type="ORF">PIB30_033040</name>
</gene>
<evidence type="ECO:0000313" key="3">
    <source>
        <dbReference type="Proteomes" id="UP001341840"/>
    </source>
</evidence>
<feature type="compositionally biased region" description="Basic and acidic residues" evidence="1">
    <location>
        <begin position="154"/>
        <end position="165"/>
    </location>
</feature>